<dbReference type="SUPFAM" id="SSF49777">
    <property type="entry name" value="PEBP-like"/>
    <property type="match status" value="1"/>
</dbReference>
<evidence type="ECO:0000313" key="2">
    <source>
        <dbReference type="Proteomes" id="UP000183926"/>
    </source>
</evidence>
<dbReference type="EMBL" id="FPBL01000007">
    <property type="protein sequence ID" value="SFU68118.1"/>
    <property type="molecule type" value="Genomic_DNA"/>
</dbReference>
<dbReference type="RefSeq" id="WP_074928754.1">
    <property type="nucleotide sequence ID" value="NZ_FPBL01000007.1"/>
</dbReference>
<dbReference type="Proteomes" id="UP000183926">
    <property type="component" value="Unassembled WGS sequence"/>
</dbReference>
<organism evidence="1 2">
    <name type="scientific">Nitrosomonas eutropha</name>
    <dbReference type="NCBI Taxonomy" id="916"/>
    <lineage>
        <taxon>Bacteria</taxon>
        <taxon>Pseudomonadati</taxon>
        <taxon>Pseudomonadota</taxon>
        <taxon>Betaproteobacteria</taxon>
        <taxon>Nitrosomonadales</taxon>
        <taxon>Nitrosomonadaceae</taxon>
        <taxon>Nitrosomonas</taxon>
    </lineage>
</organism>
<dbReference type="AlphaFoldDB" id="A0A1I7I5C2"/>
<dbReference type="InterPro" id="IPR036610">
    <property type="entry name" value="PEBP-like_sf"/>
</dbReference>
<dbReference type="OrthoDB" id="9797506at2"/>
<dbReference type="InterPro" id="IPR008914">
    <property type="entry name" value="PEBP"/>
</dbReference>
<gene>
    <name evidence="1" type="ORF">SAMN05216339_10750</name>
</gene>
<dbReference type="PANTHER" id="PTHR30289:SF1">
    <property type="entry name" value="PEBP (PHOSPHATIDYLETHANOLAMINE-BINDING PROTEIN) FAMILY PROTEIN"/>
    <property type="match status" value="1"/>
</dbReference>
<dbReference type="InterPro" id="IPR005247">
    <property type="entry name" value="YbhB_YbcL/LppC-like"/>
</dbReference>
<sequence>MTLSLTSPSFSHQGLIPAHHTCDGEDSSPELVWTGVPESTKSLVLIIDDPDAPDPQAPKMTWVHWILYNIPATIDKLPAQVPSAGLPADTLEGINDWGRIGYGGPCPPIGTHRYFHKLYALNTMLSDLNRPTKAILEQAMQSHIIAQAELIGWYCHPSNA</sequence>
<dbReference type="Pfam" id="PF01161">
    <property type="entry name" value="PBP"/>
    <property type="match status" value="1"/>
</dbReference>
<dbReference type="Gene3D" id="3.90.280.10">
    <property type="entry name" value="PEBP-like"/>
    <property type="match status" value="1"/>
</dbReference>
<evidence type="ECO:0000313" key="1">
    <source>
        <dbReference type="EMBL" id="SFU68118.1"/>
    </source>
</evidence>
<dbReference type="PANTHER" id="PTHR30289">
    <property type="entry name" value="UNCHARACTERIZED PROTEIN YBCL-RELATED"/>
    <property type="match status" value="1"/>
</dbReference>
<reference evidence="1 2" key="1">
    <citation type="submission" date="2016-10" db="EMBL/GenBank/DDBJ databases">
        <authorList>
            <person name="de Groot N.N."/>
        </authorList>
    </citation>
    <scope>NUCLEOTIDE SEQUENCE [LARGE SCALE GENOMIC DNA]</scope>
    <source>
        <strain evidence="1 2">Nm24</strain>
    </source>
</reference>
<dbReference type="CDD" id="cd00865">
    <property type="entry name" value="PEBP_bact_arch"/>
    <property type="match status" value="1"/>
</dbReference>
<name>A0A1I7I5C2_9PROT</name>
<accession>A0A1I7I5C2</accession>
<protein>
    <submittedName>
        <fullName evidence="1">Phospholipid-binding protein, PBP family</fullName>
    </submittedName>
</protein>
<dbReference type="NCBIfam" id="TIGR00481">
    <property type="entry name" value="YbhB/YbcL family Raf kinase inhibitor-like protein"/>
    <property type="match status" value="1"/>
</dbReference>
<proteinExistence type="predicted"/>